<feature type="signal peptide" evidence="1">
    <location>
        <begin position="1"/>
        <end position="22"/>
    </location>
</feature>
<dbReference type="EMBL" id="BAAAFD010000001">
    <property type="protein sequence ID" value="GAA0852469.1"/>
    <property type="molecule type" value="Genomic_DNA"/>
</dbReference>
<dbReference type="Pfam" id="PF09839">
    <property type="entry name" value="DUF2066"/>
    <property type="match status" value="1"/>
</dbReference>
<reference evidence="2 3" key="1">
    <citation type="journal article" date="2019" name="Int. J. Syst. Evol. Microbiol.">
        <title>The Global Catalogue of Microorganisms (GCM) 10K type strain sequencing project: providing services to taxonomists for standard genome sequencing and annotation.</title>
        <authorList>
            <consortium name="The Broad Institute Genomics Platform"/>
            <consortium name="The Broad Institute Genome Sequencing Center for Infectious Disease"/>
            <person name="Wu L."/>
            <person name="Ma J."/>
        </authorList>
    </citation>
    <scope>NUCLEOTIDE SEQUENCE [LARGE SCALE GENOMIC DNA]</scope>
    <source>
        <strain evidence="2 3">JCM 15896</strain>
    </source>
</reference>
<accession>A0ABN1LCL4</accession>
<keyword evidence="3" id="KW-1185">Reference proteome</keyword>
<feature type="chain" id="PRO_5045941646" description="DUF2066 domain-containing protein" evidence="1">
    <location>
        <begin position="23"/>
        <end position="370"/>
    </location>
</feature>
<gene>
    <name evidence="2" type="ORF">GCM10009114_02520</name>
</gene>
<sequence>MRLTVYLFLFLPSLFLCGKANAAIVDGLYQASVKIEGQTFNHQKKAAKQALSQVLVKISGNRQLLEDKAIKDVLNRAEDLLLSYQFERSDTDLFYNAYFDVNKVEEVIRSTQYPLWGKHRPQTLIWFAIEDQVSRKRTLVSDTTAAEIVQKARKTAFTRGISIHFPILDLTDIQQVSVYDVWSSYSQNLLAASERYATEYMMSARMYYRSEAMADRQQAQLIEGASPVIGNVWVIEWMLTRQGVFDSGEITALLKDTAIDNLIETLADTLASKYAIRALQGDNSENTTQIQIANISSLTAYADVMRFLKSLSMVVDVTLIEQQGDLSTFELHLFGARENLEHAFSLENRLQRPSDNFGQPMLQAPLRWKP</sequence>
<dbReference type="Proteomes" id="UP001500359">
    <property type="component" value="Unassembled WGS sequence"/>
</dbReference>
<name>A0ABN1LCL4_9ALTE</name>
<evidence type="ECO:0000256" key="1">
    <source>
        <dbReference type="SAM" id="SignalP"/>
    </source>
</evidence>
<dbReference type="InterPro" id="IPR018642">
    <property type="entry name" value="DUF2066"/>
</dbReference>
<organism evidence="2 3">
    <name type="scientific">Aliiglaciecola litoralis</name>
    <dbReference type="NCBI Taxonomy" id="582857"/>
    <lineage>
        <taxon>Bacteria</taxon>
        <taxon>Pseudomonadati</taxon>
        <taxon>Pseudomonadota</taxon>
        <taxon>Gammaproteobacteria</taxon>
        <taxon>Alteromonadales</taxon>
        <taxon>Alteromonadaceae</taxon>
        <taxon>Aliiglaciecola</taxon>
    </lineage>
</organism>
<dbReference type="RefSeq" id="WP_343855809.1">
    <property type="nucleotide sequence ID" value="NZ_BAAAFD010000001.1"/>
</dbReference>
<proteinExistence type="predicted"/>
<evidence type="ECO:0000313" key="2">
    <source>
        <dbReference type="EMBL" id="GAA0852469.1"/>
    </source>
</evidence>
<evidence type="ECO:0008006" key="4">
    <source>
        <dbReference type="Google" id="ProtNLM"/>
    </source>
</evidence>
<keyword evidence="1" id="KW-0732">Signal</keyword>
<protein>
    <recommendedName>
        <fullName evidence="4">DUF2066 domain-containing protein</fullName>
    </recommendedName>
</protein>
<comment type="caution">
    <text evidence="2">The sequence shown here is derived from an EMBL/GenBank/DDBJ whole genome shotgun (WGS) entry which is preliminary data.</text>
</comment>
<evidence type="ECO:0000313" key="3">
    <source>
        <dbReference type="Proteomes" id="UP001500359"/>
    </source>
</evidence>